<comment type="caution">
    <text evidence="3">The sequence shown here is derived from an EMBL/GenBank/DDBJ whole genome shotgun (WGS) entry which is preliminary data.</text>
</comment>
<evidence type="ECO:0000313" key="4">
    <source>
        <dbReference type="Proteomes" id="UP001285354"/>
    </source>
</evidence>
<accession>A0AAD9T305</accession>
<feature type="transmembrane region" description="Helical" evidence="1">
    <location>
        <begin position="59"/>
        <end position="77"/>
    </location>
</feature>
<keyword evidence="1" id="KW-1133">Transmembrane helix</keyword>
<evidence type="ECO:0000256" key="1">
    <source>
        <dbReference type="SAM" id="Phobius"/>
    </source>
</evidence>
<dbReference type="InterPro" id="IPR051091">
    <property type="entry name" value="O-Glucosyltr/Glycosyltrsf_90"/>
</dbReference>
<dbReference type="Proteomes" id="UP001285354">
    <property type="component" value="Unassembled WGS sequence"/>
</dbReference>
<evidence type="ECO:0000313" key="3">
    <source>
        <dbReference type="EMBL" id="KAK2628536.1"/>
    </source>
</evidence>
<organism evidence="3 4">
    <name type="scientific">Diplocarpon rosae</name>
    <dbReference type="NCBI Taxonomy" id="946125"/>
    <lineage>
        <taxon>Eukaryota</taxon>
        <taxon>Fungi</taxon>
        <taxon>Dikarya</taxon>
        <taxon>Ascomycota</taxon>
        <taxon>Pezizomycotina</taxon>
        <taxon>Leotiomycetes</taxon>
        <taxon>Helotiales</taxon>
        <taxon>Drepanopezizaceae</taxon>
        <taxon>Diplocarpon</taxon>
    </lineage>
</organism>
<feature type="domain" description="Glycosyl transferase CAP10" evidence="2">
    <location>
        <begin position="357"/>
        <end position="650"/>
    </location>
</feature>
<evidence type="ECO:0000259" key="2">
    <source>
        <dbReference type="SMART" id="SM00672"/>
    </source>
</evidence>
<protein>
    <recommendedName>
        <fullName evidence="2">Glycosyl transferase CAP10 domain-containing protein</fullName>
    </recommendedName>
</protein>
<dbReference type="PANTHER" id="PTHR12203">
    <property type="entry name" value="KDEL LYS-ASP-GLU-LEU CONTAINING - RELATED"/>
    <property type="match status" value="1"/>
</dbReference>
<gene>
    <name evidence="3" type="ORF">QTJ16_001639</name>
</gene>
<reference evidence="3" key="1">
    <citation type="submission" date="2023-06" db="EMBL/GenBank/DDBJ databases">
        <title>Draft genome of Marssonina rosae.</title>
        <authorList>
            <person name="Cheng Q."/>
        </authorList>
    </citation>
    <scope>NUCLEOTIDE SEQUENCE</scope>
    <source>
        <strain evidence="3">R4</strain>
    </source>
</reference>
<sequence length="753" mass="85945">MSGNTRRRSGSTLLSPQPHKIRVEPSNISFLEENEHSHLPSFTALCLRTRRRMRLRPQLLVFVALVLFVGCTIFYLHTPLRFLGAEYPSADSSSKKSPITPSSAAPGTAALTIESSKLGNEHPIWQLVKNAEQEFEKVTKGQSKTLQEAVAEYRRRYGIPPPPNFDKWYEFAKARNVQLIDDYDSIYHSLTPFWGLKPKTIRNRAQEALGYDPNNLIGVLIRKGKIKKLDGGVAWHMEALRGMLQSFQKWLPDMDLCFNIHDEPRVMLQYDDLSRLVKSAREVKMPAANAAAKHRNEFSKAPSDLSDGSRFEDVKTTRFNVFAHQSTWTHSKMSCPPDSPARTLGDGPVEDNTNSYALGELGFVYNKTAFSDICQSPSFSQTYGFFDRPNAFSLVTDLFPVFSASKPSSYCDIVYPSPWYWDGKVTYNDSADFEWTEKEDKFYWRGSTTGGFSRNGGWRRQHRQNIVKKINAGDQAKILIDRGEDGVEDWQVKQTPRTDFKELFDVHFSHIGQCDPEDCEAQKTFFDIKDKAEQKDAWKYKYLLDMDGNAFSGRFYAFLKSRSLVYKMAVFREWHEEWLKPWVHYIPLSLRGDEWVEAVRWFAGEPSGKKAAERIAMQGREWSNKVLRNDDFEVYFFRLLLEYGRLVDDNRETIGAASTFEYLPALINPVMTASDGNLPLSKSEFGPGPLHCIFNSSIPYPQTSNLSSKLFNPPNPARVVVVKGFTDAWGIEGVVDEVLVVLAAVESELQWPQ</sequence>
<dbReference type="PANTHER" id="PTHR12203:SF104">
    <property type="entry name" value="PROTEIN CAP1, PUTATIVE (AFU_ORTHOLOGUE AFUA_1G05595)-RELATED"/>
    <property type="match status" value="1"/>
</dbReference>
<dbReference type="InterPro" id="IPR006598">
    <property type="entry name" value="CAP10"/>
</dbReference>
<keyword evidence="1" id="KW-0472">Membrane</keyword>
<name>A0AAD9T305_9HELO</name>
<dbReference type="AlphaFoldDB" id="A0AAD9T305"/>
<keyword evidence="1" id="KW-0812">Transmembrane</keyword>
<dbReference type="EMBL" id="JAUBYV010000002">
    <property type="protein sequence ID" value="KAK2628536.1"/>
    <property type="molecule type" value="Genomic_DNA"/>
</dbReference>
<dbReference type="Pfam" id="PF05686">
    <property type="entry name" value="Glyco_transf_90"/>
    <property type="match status" value="1"/>
</dbReference>
<keyword evidence="4" id="KW-1185">Reference proteome</keyword>
<dbReference type="SMART" id="SM00672">
    <property type="entry name" value="CAP10"/>
    <property type="match status" value="1"/>
</dbReference>
<proteinExistence type="predicted"/>